<dbReference type="PANTHER" id="PTHR33244">
    <property type="entry name" value="INTEGRASE CATALYTIC DOMAIN-CONTAINING PROTEIN-RELATED"/>
    <property type="match status" value="1"/>
</dbReference>
<accession>A0AAV2MCW9</accession>
<dbReference type="PANTHER" id="PTHR33244:SF3">
    <property type="entry name" value="PEPTIDASE A2 DOMAIN-CONTAINING PROTEIN"/>
    <property type="match status" value="1"/>
</dbReference>
<organism evidence="2 3">
    <name type="scientific">Knipowitschia caucasica</name>
    <name type="common">Caucasian dwarf goby</name>
    <name type="synonym">Pomatoschistus caucasicus</name>
    <dbReference type="NCBI Taxonomy" id="637954"/>
    <lineage>
        <taxon>Eukaryota</taxon>
        <taxon>Metazoa</taxon>
        <taxon>Chordata</taxon>
        <taxon>Craniata</taxon>
        <taxon>Vertebrata</taxon>
        <taxon>Euteleostomi</taxon>
        <taxon>Actinopterygii</taxon>
        <taxon>Neopterygii</taxon>
        <taxon>Teleostei</taxon>
        <taxon>Neoteleostei</taxon>
        <taxon>Acanthomorphata</taxon>
        <taxon>Gobiaria</taxon>
        <taxon>Gobiiformes</taxon>
        <taxon>Gobioidei</taxon>
        <taxon>Gobiidae</taxon>
        <taxon>Gobiinae</taxon>
        <taxon>Knipowitschia</taxon>
    </lineage>
</organism>
<feature type="compositionally biased region" description="Basic residues" evidence="1">
    <location>
        <begin position="12"/>
        <end position="21"/>
    </location>
</feature>
<dbReference type="AlphaFoldDB" id="A0AAV2MCW9"/>
<keyword evidence="3" id="KW-1185">Reference proteome</keyword>
<reference evidence="2 3" key="1">
    <citation type="submission" date="2024-04" db="EMBL/GenBank/DDBJ databases">
        <authorList>
            <person name="Waldvogel A.-M."/>
            <person name="Schoenle A."/>
        </authorList>
    </citation>
    <scope>NUCLEOTIDE SEQUENCE [LARGE SCALE GENOMIC DNA]</scope>
</reference>
<proteinExistence type="predicted"/>
<protein>
    <submittedName>
        <fullName evidence="2">Uncharacterized protein</fullName>
    </submittedName>
</protein>
<evidence type="ECO:0000256" key="1">
    <source>
        <dbReference type="SAM" id="MobiDB-lite"/>
    </source>
</evidence>
<gene>
    <name evidence="2" type="ORF">KC01_LOCUS37681</name>
</gene>
<evidence type="ECO:0000313" key="3">
    <source>
        <dbReference type="Proteomes" id="UP001497482"/>
    </source>
</evidence>
<name>A0AAV2MCW9_KNICA</name>
<dbReference type="Proteomes" id="UP001497482">
    <property type="component" value="Chromosome 7"/>
</dbReference>
<sequence>MRRLAHSLPEIHKKKKKKKKTEHFVPKRNVIHDRACFYKRVQKPGESVEAFVPREEHIRDRIVVGIMDKELSRKLQLMSDLTLTLTIQNVRQSEEVAAQVCLQGDTTAARLLMRLMRYKLEAVYMPGAEAHPTKGATHLNSFARSTLEKNRTGSLSTPCTTTGVSPAELLMGRKIRTNLPTLEKNLNPKWPNKKMVLKKDAVEKARQAFYFNRRHGVRPLPPLRPGDAVVAKLDQDKAWVTPATVSSECVTPQSYILKTPQGVMFRRKRRHLRTDYSAPIDIAPLPQPTETAVAAPIQPTGFSDPETMPLASAPAETCTPTNSHSPVCTRSGRVCRPVKRLDL</sequence>
<dbReference type="EMBL" id="OZ035829">
    <property type="protein sequence ID" value="CAL1611228.1"/>
    <property type="molecule type" value="Genomic_DNA"/>
</dbReference>
<evidence type="ECO:0000313" key="2">
    <source>
        <dbReference type="EMBL" id="CAL1611228.1"/>
    </source>
</evidence>
<feature type="region of interest" description="Disordered" evidence="1">
    <location>
        <begin position="1"/>
        <end position="21"/>
    </location>
</feature>